<keyword evidence="1" id="KW-0479">Metal-binding</keyword>
<dbReference type="InterPro" id="IPR037523">
    <property type="entry name" value="VOC_core"/>
</dbReference>
<dbReference type="GO" id="GO:0004462">
    <property type="term" value="F:lactoylglutathione lyase activity"/>
    <property type="evidence" value="ECO:0007669"/>
    <property type="project" value="InterPro"/>
</dbReference>
<dbReference type="InterPro" id="IPR029068">
    <property type="entry name" value="Glyas_Bleomycin-R_OHBP_Dase"/>
</dbReference>
<dbReference type="PROSITE" id="PS51819">
    <property type="entry name" value="VOC"/>
    <property type="match status" value="1"/>
</dbReference>
<gene>
    <name evidence="3" type="ORF">FJZ47_17880</name>
</gene>
<dbReference type="AlphaFoldDB" id="A0A937W2H2"/>
<evidence type="ECO:0000313" key="4">
    <source>
        <dbReference type="Proteomes" id="UP000712673"/>
    </source>
</evidence>
<dbReference type="InterPro" id="IPR050383">
    <property type="entry name" value="GlyoxalaseI/FosfomycinResist"/>
</dbReference>
<dbReference type="PROSITE" id="PS00934">
    <property type="entry name" value="GLYOXALASE_I_1"/>
    <property type="match status" value="1"/>
</dbReference>
<dbReference type="SUPFAM" id="SSF54593">
    <property type="entry name" value="Glyoxalase/Bleomycin resistance protein/Dihydroxybiphenyl dioxygenase"/>
    <property type="match status" value="1"/>
</dbReference>
<dbReference type="InterPro" id="IPR004360">
    <property type="entry name" value="Glyas_Fos-R_dOase_dom"/>
</dbReference>
<dbReference type="Proteomes" id="UP000712673">
    <property type="component" value="Unassembled WGS sequence"/>
</dbReference>
<dbReference type="Gene3D" id="3.10.180.10">
    <property type="entry name" value="2,3-Dihydroxybiphenyl 1,2-Dioxygenase, domain 1"/>
    <property type="match status" value="1"/>
</dbReference>
<organism evidence="3 4">
    <name type="scientific">Tectimicrobiota bacterium</name>
    <dbReference type="NCBI Taxonomy" id="2528274"/>
    <lineage>
        <taxon>Bacteria</taxon>
        <taxon>Pseudomonadati</taxon>
        <taxon>Nitrospinota/Tectimicrobiota group</taxon>
        <taxon>Candidatus Tectimicrobiota</taxon>
    </lineage>
</organism>
<dbReference type="Pfam" id="PF00903">
    <property type="entry name" value="Glyoxalase"/>
    <property type="match status" value="1"/>
</dbReference>
<comment type="caution">
    <text evidence="3">The sequence shown here is derived from an EMBL/GenBank/DDBJ whole genome shotgun (WGS) entry which is preliminary data.</text>
</comment>
<evidence type="ECO:0000313" key="3">
    <source>
        <dbReference type="EMBL" id="MBM3225651.1"/>
    </source>
</evidence>
<dbReference type="GO" id="GO:0046872">
    <property type="term" value="F:metal ion binding"/>
    <property type="evidence" value="ECO:0007669"/>
    <property type="project" value="UniProtKB-KW"/>
</dbReference>
<sequence>MAVSIQAAAISHIALCVRDLERSLQFYRDMLGFQVTKDELQDTSRGGLPHLYHERHAQRRVVHLRYGEAQSIPFLVLTQHPGDTVTGAPIMLDQVGISHMSFTVPNVEALTQRLLAEGAQTCGPADAFRDAKGHIRTVFFRDPDGILVQFDEGGEG</sequence>
<dbReference type="InterPro" id="IPR018146">
    <property type="entry name" value="Glyoxalase_1_CS"/>
</dbReference>
<proteinExistence type="predicted"/>
<reference evidence="3" key="1">
    <citation type="submission" date="2019-03" db="EMBL/GenBank/DDBJ databases">
        <title>Lake Tanganyika Metagenome-Assembled Genomes (MAGs).</title>
        <authorList>
            <person name="Tran P."/>
        </authorList>
    </citation>
    <scope>NUCLEOTIDE SEQUENCE</scope>
    <source>
        <strain evidence="3">K_DeepCast_65m_m2_066</strain>
    </source>
</reference>
<evidence type="ECO:0000259" key="2">
    <source>
        <dbReference type="PROSITE" id="PS51819"/>
    </source>
</evidence>
<accession>A0A937W2H2</accession>
<evidence type="ECO:0000256" key="1">
    <source>
        <dbReference type="ARBA" id="ARBA00022723"/>
    </source>
</evidence>
<name>A0A937W2H2_UNCTE</name>
<dbReference type="PANTHER" id="PTHR21366">
    <property type="entry name" value="GLYOXALASE FAMILY PROTEIN"/>
    <property type="match status" value="1"/>
</dbReference>
<dbReference type="EMBL" id="VGLS01000642">
    <property type="protein sequence ID" value="MBM3225651.1"/>
    <property type="molecule type" value="Genomic_DNA"/>
</dbReference>
<feature type="domain" description="VOC" evidence="2">
    <location>
        <begin position="9"/>
        <end position="153"/>
    </location>
</feature>
<dbReference type="CDD" id="cd06587">
    <property type="entry name" value="VOC"/>
    <property type="match status" value="1"/>
</dbReference>
<protein>
    <submittedName>
        <fullName evidence="3">VOC family protein</fullName>
    </submittedName>
</protein>
<dbReference type="PANTHER" id="PTHR21366:SF14">
    <property type="entry name" value="GLYOXALASE DOMAIN-CONTAINING PROTEIN 5"/>
    <property type="match status" value="1"/>
</dbReference>